<reference evidence="3" key="1">
    <citation type="journal article" date="2022" name="Int. J. Mol. Sci.">
        <title>Draft Genome of Tanacetum Coccineum: Genomic Comparison of Closely Related Tanacetum-Family Plants.</title>
        <authorList>
            <person name="Yamashiro T."/>
            <person name="Shiraishi A."/>
            <person name="Nakayama K."/>
            <person name="Satake H."/>
        </authorList>
    </citation>
    <scope>NUCLEOTIDE SEQUENCE</scope>
</reference>
<feature type="region of interest" description="Disordered" evidence="1">
    <location>
        <begin position="122"/>
        <end position="247"/>
    </location>
</feature>
<dbReference type="GO" id="GO:0003964">
    <property type="term" value="F:RNA-directed DNA polymerase activity"/>
    <property type="evidence" value="ECO:0007669"/>
    <property type="project" value="UniProtKB-KW"/>
</dbReference>
<keyword evidence="3" id="KW-0695">RNA-directed DNA polymerase</keyword>
<evidence type="ECO:0000313" key="4">
    <source>
        <dbReference type="Proteomes" id="UP001151760"/>
    </source>
</evidence>
<dbReference type="Proteomes" id="UP001151760">
    <property type="component" value="Unassembled WGS sequence"/>
</dbReference>
<gene>
    <name evidence="3" type="ORF">Tco_0874141</name>
</gene>
<comment type="caution">
    <text evidence="3">The sequence shown here is derived from an EMBL/GenBank/DDBJ whole genome shotgun (WGS) entry which is preliminary data.</text>
</comment>
<feature type="compositionally biased region" description="Basic residues" evidence="1">
    <location>
        <begin position="231"/>
        <end position="240"/>
    </location>
</feature>
<feature type="region of interest" description="Disordered" evidence="1">
    <location>
        <begin position="1"/>
        <end position="52"/>
    </location>
</feature>
<feature type="compositionally biased region" description="Basic and acidic residues" evidence="1">
    <location>
        <begin position="195"/>
        <end position="209"/>
    </location>
</feature>
<keyword evidence="3" id="KW-0808">Transferase</keyword>
<name>A0ABQ5BKS6_9ASTR</name>
<dbReference type="EMBL" id="BQNB010013396">
    <property type="protein sequence ID" value="GJT15435.1"/>
    <property type="molecule type" value="Genomic_DNA"/>
</dbReference>
<evidence type="ECO:0000259" key="2">
    <source>
        <dbReference type="Pfam" id="PF03732"/>
    </source>
</evidence>
<organism evidence="3 4">
    <name type="scientific">Tanacetum coccineum</name>
    <dbReference type="NCBI Taxonomy" id="301880"/>
    <lineage>
        <taxon>Eukaryota</taxon>
        <taxon>Viridiplantae</taxon>
        <taxon>Streptophyta</taxon>
        <taxon>Embryophyta</taxon>
        <taxon>Tracheophyta</taxon>
        <taxon>Spermatophyta</taxon>
        <taxon>Magnoliopsida</taxon>
        <taxon>eudicotyledons</taxon>
        <taxon>Gunneridae</taxon>
        <taxon>Pentapetalae</taxon>
        <taxon>asterids</taxon>
        <taxon>campanulids</taxon>
        <taxon>Asterales</taxon>
        <taxon>Asteraceae</taxon>
        <taxon>Asteroideae</taxon>
        <taxon>Anthemideae</taxon>
        <taxon>Anthemidinae</taxon>
        <taxon>Tanacetum</taxon>
    </lineage>
</organism>
<dbReference type="InterPro" id="IPR005162">
    <property type="entry name" value="Retrotrans_gag_dom"/>
</dbReference>
<keyword evidence="4" id="KW-1185">Reference proteome</keyword>
<accession>A0ABQ5BKS6</accession>
<feature type="compositionally biased region" description="Polar residues" evidence="1">
    <location>
        <begin position="127"/>
        <end position="144"/>
    </location>
</feature>
<dbReference type="Pfam" id="PF03732">
    <property type="entry name" value="Retrotrans_gag"/>
    <property type="match status" value="1"/>
</dbReference>
<feature type="compositionally biased region" description="Basic residues" evidence="1">
    <location>
        <begin position="170"/>
        <end position="185"/>
    </location>
</feature>
<keyword evidence="3" id="KW-0548">Nucleotidyltransferase</keyword>
<reference evidence="3" key="2">
    <citation type="submission" date="2022-01" db="EMBL/GenBank/DDBJ databases">
        <authorList>
            <person name="Yamashiro T."/>
            <person name="Shiraishi A."/>
            <person name="Satake H."/>
            <person name="Nakayama K."/>
        </authorList>
    </citation>
    <scope>NUCLEOTIDE SEQUENCE</scope>
</reference>
<evidence type="ECO:0000313" key="3">
    <source>
        <dbReference type="EMBL" id="GJT15435.1"/>
    </source>
</evidence>
<proteinExistence type="predicted"/>
<feature type="compositionally biased region" description="Low complexity" evidence="1">
    <location>
        <begin position="1"/>
        <end position="13"/>
    </location>
</feature>
<feature type="domain" description="Retrotransposon gag" evidence="2">
    <location>
        <begin position="285"/>
        <end position="365"/>
    </location>
</feature>
<evidence type="ECO:0000256" key="1">
    <source>
        <dbReference type="SAM" id="MobiDB-lite"/>
    </source>
</evidence>
<protein>
    <submittedName>
        <fullName evidence="3">Reverse transcriptase domain-containing protein</fullName>
    </submittedName>
</protein>
<sequence>MSSSTVTNTSISSDLDLPPWGFQLLSDAEPQSPEVAPQSPEQAPPSPDYVPGPEYCNIPYFQPAHICRAEHGWERKRSSLARPRWPVSDAALREYCDKNYNQLLPIIDKFNEEKEKNKKLRGVKAQLNFNGSSGTSRYSESRTMSTREHEKRHGSRRSRSPRPNPSVFSRIRRERSRLPRQKLREKKGCMFKRLGNREKSVSAHSDSHNQRFYSRYTEAFSESEDNGGGHWKSRSKKKKPSREEDDLSQPWVCEEIDPFTPKIRYFDFPKTRMPNHIKTFDGRNARVSFDDLLAESIDNYDDLKKAFLENYLQHKKYIKDPIELHNIKQRDEESTEDFVKRYKLESRDVKEAPECMRISGFVHGITNPELIKRLHDKNPKNS</sequence>